<dbReference type="PROSITE" id="PS51257">
    <property type="entry name" value="PROKAR_LIPOPROTEIN"/>
    <property type="match status" value="1"/>
</dbReference>
<evidence type="ECO:0000313" key="2">
    <source>
        <dbReference type="EMBL" id="MCC9642905.1"/>
    </source>
</evidence>
<dbReference type="RefSeq" id="WP_230273855.1">
    <property type="nucleotide sequence ID" value="NZ_JAJKFW010000022.1"/>
</dbReference>
<protein>
    <submittedName>
        <fullName evidence="2">DUF3365 domain-containing protein</fullName>
    </submittedName>
</protein>
<dbReference type="Pfam" id="PF11845">
    <property type="entry name" value="Tll0287-like"/>
    <property type="match status" value="1"/>
</dbReference>
<comment type="caution">
    <text evidence="2">The sequence shown here is derived from an EMBL/GenBank/DDBJ whole genome shotgun (WGS) entry which is preliminary data.</text>
</comment>
<dbReference type="Proteomes" id="UP001430306">
    <property type="component" value="Unassembled WGS sequence"/>
</dbReference>
<evidence type="ECO:0000259" key="1">
    <source>
        <dbReference type="Pfam" id="PF11845"/>
    </source>
</evidence>
<dbReference type="InterPro" id="IPR021796">
    <property type="entry name" value="Tll0287-like_dom"/>
</dbReference>
<organism evidence="2 3">
    <name type="scientific">Rhodopirellula halodulae</name>
    <dbReference type="NCBI Taxonomy" id="2894198"/>
    <lineage>
        <taxon>Bacteria</taxon>
        <taxon>Pseudomonadati</taxon>
        <taxon>Planctomycetota</taxon>
        <taxon>Planctomycetia</taxon>
        <taxon>Pirellulales</taxon>
        <taxon>Pirellulaceae</taxon>
        <taxon>Rhodopirellula</taxon>
    </lineage>
</organism>
<keyword evidence="3" id="KW-1185">Reference proteome</keyword>
<evidence type="ECO:0000313" key="3">
    <source>
        <dbReference type="Proteomes" id="UP001430306"/>
    </source>
</evidence>
<proteinExistence type="predicted"/>
<reference evidence="2" key="1">
    <citation type="submission" date="2021-11" db="EMBL/GenBank/DDBJ databases">
        <title>Genome sequence.</title>
        <authorList>
            <person name="Sun Q."/>
        </authorList>
    </citation>
    <scope>NUCLEOTIDE SEQUENCE</scope>
    <source>
        <strain evidence="2">JC740</strain>
    </source>
</reference>
<feature type="domain" description="Tll0287-like" evidence="1">
    <location>
        <begin position="59"/>
        <end position="202"/>
    </location>
</feature>
<dbReference type="EMBL" id="JAJKFW010000022">
    <property type="protein sequence ID" value="MCC9642905.1"/>
    <property type="molecule type" value="Genomic_DNA"/>
</dbReference>
<accession>A0ABS8NH65</accession>
<gene>
    <name evidence="2" type="ORF">LOC71_11510</name>
</gene>
<name>A0ABS8NH65_9BACT</name>
<sequence>MTLKTTLLPAGISLVLVWTIGCRPASQATSSNTQSADQSDIVIVANQVPSEANRQAMLQAKDDLFQSLSGRLKEVMSGQGPTAAISVCKNEATQIAKEVSEKHGLQIGRTGVRLRNLNNQPPEWAKELTDNKVDEPTFVSLSNGNAAALLPIKLQSQCLMCHGPRDEIAPIIQEQLTKLYPDDRATGFREGELRGWFWVEMPTS</sequence>